<dbReference type="EMBL" id="CVMT01000001">
    <property type="protein sequence ID" value="CRG83752.1"/>
    <property type="molecule type" value="Genomic_DNA"/>
</dbReference>
<feature type="compositionally biased region" description="Basic and acidic residues" evidence="1">
    <location>
        <begin position="927"/>
        <end position="947"/>
    </location>
</feature>
<evidence type="ECO:0000313" key="4">
    <source>
        <dbReference type="Proteomes" id="UP000054383"/>
    </source>
</evidence>
<dbReference type="Pfam" id="PF13489">
    <property type="entry name" value="Methyltransf_23"/>
    <property type="match status" value="1"/>
</dbReference>
<accession>A0A0U1LLR2</accession>
<evidence type="ECO:0000259" key="2">
    <source>
        <dbReference type="Pfam" id="PF24539"/>
    </source>
</evidence>
<dbReference type="SUPFAM" id="SSF53335">
    <property type="entry name" value="S-adenosyl-L-methionine-dependent methyltransferases"/>
    <property type="match status" value="1"/>
</dbReference>
<dbReference type="GO" id="GO:0008168">
    <property type="term" value="F:methyltransferase activity"/>
    <property type="evidence" value="ECO:0007669"/>
    <property type="project" value="TreeGrafter"/>
</dbReference>
<dbReference type="CDD" id="cd02440">
    <property type="entry name" value="AdoMet_MTases"/>
    <property type="match status" value="1"/>
</dbReference>
<sequence length="971" mass="110717">MSKAQLASEQAIQVDETTDAESLYDEESVLESSKSIVSSVYDYLWENGRRYHAYRQGQYPFPNDEREQDRLDLMHCLWKELLNGSLYRSPLQEENVERILDFGTGTANWALEVAELFPCAEVLGTDLSPIQPIWSPANCKFFVDDVESEWAYSPSEAFDFIHGRAMGGSVSDWPQLLRRVHTHLKPGGWVELQEFECMVTSDDGTHRGVNEFREWCATVDDASVKFGRQIGVASVLREKLEAAGFVDIADDIYKCPVGPWPRDQRLKHIGRVHLACCLEGIEPYSLALFTRILGFSYDKFQAYIHDVKKAALNPNNHLYVAFHFIYGRKRRLDEMKADCKLCNVWFSYQGNKPHSGFRALYRNQDDGKIKLSEVAVIRDGDKCFFLDEKNAEWDAGSLKFSHDKEQYKPARRKSHRCYLFHELCWDRVMDHFCPDELDLVSLHKALFYFSLKGPMFNNFFYRLAGGEVERDSYKSEEEEPFDSFLLIPNIKQIMRRQVPTPSFINYNNSTKDSTGRLANETDVFAALPAEVRQIIAFNLATQDFLALRSASRSMAPLFESMPFWQSRFCISGEYGYLYHAIRESTRVKTNGEIDWRGLFIRMKGLKSTPELSFQACVWDSLRQLKSATRAFQSGTAEVSRCGHYHNYPVSYAKNTHQESIKFDKAEKSVSVNISMVKIGYEAYVTGLIFEFEDGTPPVAIGHFLPGMDDYYPSSDEISTYSCHFAYPGDIVRSAHLNQFLGLSFCKDGNGVHSINVMSHDDRPLCTASCLQNTTDNRTTLVFDKVTEVIVTLDHCKVVDLEVHGTFEDQGILGSDKVPMAPVPVADVQPRFNAWRNCVDESRNPLNEVLQIIIHMHGGNVVISHQQPAARQPRPARVAKKKATSKARKKAIMTIEGLTGEIARLEAAEKAAQAASRLRLQKLQQLKAEKEKKEKKEEEEEEGKKNEEGEGEEEEADGREEEKGEKMEISLR</sequence>
<organism evidence="3 4">
    <name type="scientific">Talaromyces islandicus</name>
    <name type="common">Penicillium islandicum</name>
    <dbReference type="NCBI Taxonomy" id="28573"/>
    <lineage>
        <taxon>Eukaryota</taxon>
        <taxon>Fungi</taxon>
        <taxon>Dikarya</taxon>
        <taxon>Ascomycota</taxon>
        <taxon>Pezizomycotina</taxon>
        <taxon>Eurotiomycetes</taxon>
        <taxon>Eurotiomycetidae</taxon>
        <taxon>Eurotiales</taxon>
        <taxon>Trichocomaceae</taxon>
        <taxon>Talaromyces</taxon>
        <taxon>Talaromyces sect. Islandici</taxon>
    </lineage>
</organism>
<dbReference type="OrthoDB" id="2013972at2759"/>
<reference evidence="3 4" key="1">
    <citation type="submission" date="2015-04" db="EMBL/GenBank/DDBJ databases">
        <authorList>
            <person name="Syromyatnikov M.Y."/>
            <person name="Popov V.N."/>
        </authorList>
    </citation>
    <scope>NUCLEOTIDE SEQUENCE [LARGE SCALE GENOMIC DNA]</scope>
    <source>
        <strain evidence="3">WF-38-12</strain>
    </source>
</reference>
<name>A0A0U1LLR2_TALIS</name>
<dbReference type="PANTHER" id="PTHR43591">
    <property type="entry name" value="METHYLTRANSFERASE"/>
    <property type="match status" value="1"/>
</dbReference>
<feature type="compositionally biased region" description="Basic residues" evidence="1">
    <location>
        <begin position="876"/>
        <end position="887"/>
    </location>
</feature>
<evidence type="ECO:0000256" key="1">
    <source>
        <dbReference type="SAM" id="MobiDB-lite"/>
    </source>
</evidence>
<dbReference type="AlphaFoldDB" id="A0A0U1LLR2"/>
<gene>
    <name evidence="3" type="ORF">PISL3812_01108</name>
</gene>
<dbReference type="Gene3D" id="3.40.50.150">
    <property type="entry name" value="Vaccinia Virus protein VP39"/>
    <property type="match status" value="1"/>
</dbReference>
<feature type="compositionally biased region" description="Low complexity" evidence="1">
    <location>
        <begin position="865"/>
        <end position="875"/>
    </location>
</feature>
<feature type="compositionally biased region" description="Basic and acidic residues" evidence="1">
    <location>
        <begin position="959"/>
        <end position="971"/>
    </location>
</feature>
<dbReference type="InterPro" id="IPR029063">
    <property type="entry name" value="SAM-dependent_MTases_sf"/>
</dbReference>
<dbReference type="STRING" id="28573.A0A0U1LLR2"/>
<keyword evidence="4" id="KW-1185">Reference proteome</keyword>
<dbReference type="InterPro" id="IPR056021">
    <property type="entry name" value="DUF7600"/>
</dbReference>
<protein>
    <submittedName>
        <fullName evidence="3">E3 ubiquitin-protein ligase RNF213</fullName>
    </submittedName>
</protein>
<dbReference type="Pfam" id="PF24539">
    <property type="entry name" value="DUF7600"/>
    <property type="match status" value="1"/>
</dbReference>
<feature type="region of interest" description="Disordered" evidence="1">
    <location>
        <begin position="865"/>
        <end position="887"/>
    </location>
</feature>
<feature type="compositionally biased region" description="Acidic residues" evidence="1">
    <location>
        <begin position="948"/>
        <end position="958"/>
    </location>
</feature>
<feature type="region of interest" description="Disordered" evidence="1">
    <location>
        <begin position="927"/>
        <end position="971"/>
    </location>
</feature>
<proteinExistence type="predicted"/>
<feature type="domain" description="DUF7600" evidence="2">
    <location>
        <begin position="656"/>
        <end position="805"/>
    </location>
</feature>
<evidence type="ECO:0000313" key="3">
    <source>
        <dbReference type="EMBL" id="CRG83752.1"/>
    </source>
</evidence>
<dbReference type="SUPFAM" id="SSF81383">
    <property type="entry name" value="F-box domain"/>
    <property type="match status" value="1"/>
</dbReference>
<dbReference type="PANTHER" id="PTHR43591:SF10">
    <property type="entry name" value="ABC TRANSMEMBRANE TYPE-1 DOMAIN-CONTAINING PROTEIN-RELATED"/>
    <property type="match status" value="1"/>
</dbReference>
<dbReference type="InterPro" id="IPR036047">
    <property type="entry name" value="F-box-like_dom_sf"/>
</dbReference>
<dbReference type="Proteomes" id="UP000054383">
    <property type="component" value="Unassembled WGS sequence"/>
</dbReference>